<dbReference type="EMBL" id="JAQQXR010000001">
    <property type="protein sequence ID" value="MDC8756882.1"/>
    <property type="molecule type" value="Genomic_DNA"/>
</dbReference>
<feature type="region of interest" description="Disordered" evidence="1">
    <location>
        <begin position="1"/>
        <end position="31"/>
    </location>
</feature>
<proteinExistence type="predicted"/>
<sequence>MANDIDRRARAPEAVAGGEDAAMPYEPDDAGFAATAPVDAARRRHERALLAIDGVEGVATGRTALGNDAIILYLRDATVQSRVPSQIEGFPVQTTVTGPINAGRRR</sequence>
<evidence type="ECO:0000256" key="1">
    <source>
        <dbReference type="SAM" id="MobiDB-lite"/>
    </source>
</evidence>
<evidence type="ECO:0000313" key="3">
    <source>
        <dbReference type="Proteomes" id="UP001221208"/>
    </source>
</evidence>
<feature type="compositionally biased region" description="Basic and acidic residues" evidence="1">
    <location>
        <begin position="1"/>
        <end position="11"/>
    </location>
</feature>
<keyword evidence="3" id="KW-1185">Reference proteome</keyword>
<accession>A0ABT5JZG8</accession>
<comment type="caution">
    <text evidence="2">The sequence shown here is derived from an EMBL/GenBank/DDBJ whole genome shotgun (WGS) entry which is preliminary data.</text>
</comment>
<name>A0ABT5JZG8_9BURK</name>
<organism evidence="2 3">
    <name type="scientific">Janthinobacterium fluminis</name>
    <dbReference type="NCBI Taxonomy" id="2987524"/>
    <lineage>
        <taxon>Bacteria</taxon>
        <taxon>Pseudomonadati</taxon>
        <taxon>Pseudomonadota</taxon>
        <taxon>Betaproteobacteria</taxon>
        <taxon>Burkholderiales</taxon>
        <taxon>Oxalobacteraceae</taxon>
        <taxon>Janthinobacterium</taxon>
    </lineage>
</organism>
<gene>
    <name evidence="2" type="ORF">OIK44_04680</name>
</gene>
<dbReference type="RefSeq" id="WP_273669541.1">
    <property type="nucleotide sequence ID" value="NZ_JAQQXR010000001.1"/>
</dbReference>
<protein>
    <submittedName>
        <fullName evidence="2">Uncharacterized protein</fullName>
    </submittedName>
</protein>
<evidence type="ECO:0000313" key="2">
    <source>
        <dbReference type="EMBL" id="MDC8756882.1"/>
    </source>
</evidence>
<reference evidence="2 3" key="1">
    <citation type="submission" date="2022-10" db="EMBL/GenBank/DDBJ databases">
        <title>Janthinobacterium sp. hw3 Genome sequencing.</title>
        <authorList>
            <person name="Park S."/>
        </authorList>
    </citation>
    <scope>NUCLEOTIDE SEQUENCE [LARGE SCALE GENOMIC DNA]</scope>
    <source>
        <strain evidence="3">hw3</strain>
    </source>
</reference>
<dbReference type="Proteomes" id="UP001221208">
    <property type="component" value="Unassembled WGS sequence"/>
</dbReference>